<dbReference type="PANTHER" id="PTHR42815">
    <property type="entry name" value="FAD-BINDING, PUTATIVE (AFU_ORTHOLOGUE AFUA_6G07600)-RELATED"/>
    <property type="match status" value="1"/>
</dbReference>
<dbReference type="Pfam" id="PF01243">
    <property type="entry name" value="PNPOx_N"/>
    <property type="match status" value="1"/>
</dbReference>
<evidence type="ECO:0000259" key="2">
    <source>
        <dbReference type="Pfam" id="PF01243"/>
    </source>
</evidence>
<dbReference type="Proteomes" id="UP000295341">
    <property type="component" value="Unassembled WGS sequence"/>
</dbReference>
<name>A0A4V3URJ7_9GAMM</name>
<dbReference type="InterPro" id="IPR012349">
    <property type="entry name" value="Split_barrel_FMN-bd"/>
</dbReference>
<keyword evidence="4" id="KW-1185">Reference proteome</keyword>
<dbReference type="PANTHER" id="PTHR42815:SF2">
    <property type="entry name" value="FAD-BINDING, PUTATIVE (AFU_ORTHOLOGUE AFUA_6G07600)-RELATED"/>
    <property type="match status" value="1"/>
</dbReference>
<feature type="domain" description="Pyridoxamine 5'-phosphate oxidase N-terminal" evidence="2">
    <location>
        <begin position="43"/>
        <end position="159"/>
    </location>
</feature>
<sequence>MDEFSSDVAFTPAVKRIQEERGSRRGFREMEDDGGWRTTITPGLADYLAARDSFYLGSASRDGQPYIQHRGGPPGFIRVLKPSLLGFIDFAGNRQYISTGNFSENPRAILFLMDYANRRRVKIWGRARVIALNDRVRERFMPPDYRARPEQAILFRVKAWDTNCQQHIPRKYDAKTVDTTVQALRERIEALEAENRELRERPGPA</sequence>
<evidence type="ECO:0000313" key="3">
    <source>
        <dbReference type="EMBL" id="TDU31790.1"/>
    </source>
</evidence>
<dbReference type="Gene3D" id="2.30.110.10">
    <property type="entry name" value="Electron Transport, Fmn-binding Protein, Chain A"/>
    <property type="match status" value="1"/>
</dbReference>
<dbReference type="OrthoDB" id="9796486at2"/>
<proteinExistence type="predicted"/>
<evidence type="ECO:0000313" key="4">
    <source>
        <dbReference type="Proteomes" id="UP000295341"/>
    </source>
</evidence>
<dbReference type="EMBL" id="SOBT01000008">
    <property type="protein sequence ID" value="TDU31790.1"/>
    <property type="molecule type" value="Genomic_DNA"/>
</dbReference>
<dbReference type="InterPro" id="IPR011576">
    <property type="entry name" value="Pyridox_Oxase_N"/>
</dbReference>
<dbReference type="AlphaFoldDB" id="A0A4V3URJ7"/>
<accession>A0A4V3URJ7</accession>
<evidence type="ECO:0000256" key="1">
    <source>
        <dbReference type="SAM" id="Coils"/>
    </source>
</evidence>
<dbReference type="SUPFAM" id="SSF50475">
    <property type="entry name" value="FMN-binding split barrel"/>
    <property type="match status" value="1"/>
</dbReference>
<keyword evidence="1" id="KW-0175">Coiled coil</keyword>
<comment type="caution">
    <text evidence="3">The sequence shown here is derived from an EMBL/GenBank/DDBJ whole genome shotgun (WGS) entry which is preliminary data.</text>
</comment>
<gene>
    <name evidence="3" type="ORF">DFR24_1172</name>
</gene>
<feature type="coiled-coil region" evidence="1">
    <location>
        <begin position="174"/>
        <end position="201"/>
    </location>
</feature>
<reference evidence="3 4" key="1">
    <citation type="submission" date="2019-03" db="EMBL/GenBank/DDBJ databases">
        <title>Genomic Encyclopedia of Type Strains, Phase IV (KMG-IV): sequencing the most valuable type-strain genomes for metagenomic binning, comparative biology and taxonomic classification.</title>
        <authorList>
            <person name="Goeker M."/>
        </authorList>
    </citation>
    <scope>NUCLEOTIDE SEQUENCE [LARGE SCALE GENOMIC DNA]</scope>
    <source>
        <strain evidence="3 4">DSM 26377</strain>
    </source>
</reference>
<protein>
    <recommendedName>
        <fullName evidence="2">Pyridoxamine 5'-phosphate oxidase N-terminal domain-containing protein</fullName>
    </recommendedName>
</protein>
<organism evidence="3 4">
    <name type="scientific">Panacagrimonas perspica</name>
    <dbReference type="NCBI Taxonomy" id="381431"/>
    <lineage>
        <taxon>Bacteria</taxon>
        <taxon>Pseudomonadati</taxon>
        <taxon>Pseudomonadota</taxon>
        <taxon>Gammaproteobacteria</taxon>
        <taxon>Nevskiales</taxon>
        <taxon>Nevskiaceae</taxon>
        <taxon>Panacagrimonas</taxon>
    </lineage>
</organism>